<gene>
    <name evidence="4" type="ORF">D7Y13_34080</name>
</gene>
<feature type="compositionally biased region" description="Basic and acidic residues" evidence="1">
    <location>
        <begin position="1"/>
        <end position="13"/>
    </location>
</feature>
<protein>
    <recommendedName>
        <fullName evidence="3">Fatty acid desaturase domain-containing protein</fullName>
    </recommendedName>
</protein>
<dbReference type="Proteomes" id="UP000278907">
    <property type="component" value="Unassembled WGS sequence"/>
</dbReference>
<reference evidence="4 5" key="1">
    <citation type="submission" date="2018-09" db="EMBL/GenBank/DDBJ databases">
        <authorList>
            <person name="Livingstone P.G."/>
            <person name="Whitworth D.E."/>
        </authorList>
    </citation>
    <scope>NUCLEOTIDE SEQUENCE [LARGE SCALE GENOMIC DNA]</scope>
    <source>
        <strain evidence="4 5">CA031B</strain>
    </source>
</reference>
<evidence type="ECO:0000259" key="3">
    <source>
        <dbReference type="Pfam" id="PF00487"/>
    </source>
</evidence>
<keyword evidence="2" id="KW-1133">Transmembrane helix</keyword>
<accession>A0ABX9Q8K4</accession>
<evidence type="ECO:0000256" key="2">
    <source>
        <dbReference type="SAM" id="Phobius"/>
    </source>
</evidence>
<dbReference type="Pfam" id="PF00487">
    <property type="entry name" value="FA_desaturase"/>
    <property type="match status" value="1"/>
</dbReference>
<keyword evidence="5" id="KW-1185">Reference proteome</keyword>
<evidence type="ECO:0000313" key="4">
    <source>
        <dbReference type="EMBL" id="RKH93735.1"/>
    </source>
</evidence>
<dbReference type="RefSeq" id="WP_199732961.1">
    <property type="nucleotide sequence ID" value="NZ_RAWI01000399.1"/>
</dbReference>
<dbReference type="EMBL" id="RAWI01000399">
    <property type="protein sequence ID" value="RKH93735.1"/>
    <property type="molecule type" value="Genomic_DNA"/>
</dbReference>
<evidence type="ECO:0000256" key="1">
    <source>
        <dbReference type="SAM" id="MobiDB-lite"/>
    </source>
</evidence>
<feature type="region of interest" description="Disordered" evidence="1">
    <location>
        <begin position="1"/>
        <end position="22"/>
    </location>
</feature>
<sequence>MTTEPRQHERTASHPDPVAPRGREVRELREHLVAQGHEEQLTGLGVPRPGRAMLEILETWALIFGAWALCVHVSWFVLPVALLIVGSRQRALGNRLHDAAHGNMLKGKALNQRVAAWVCGVPMFEDFELYRNAHLRHHAYLGHAQKDPDFLAVPEAPPGRQHSAWSLYVAFVLDARLWRDSVLATLFRAPRAHRWRVLAWWTGGLGALA</sequence>
<dbReference type="InterPro" id="IPR005804">
    <property type="entry name" value="FA_desaturase_dom"/>
</dbReference>
<feature type="domain" description="Fatty acid desaturase" evidence="3">
    <location>
        <begin position="74"/>
        <end position="200"/>
    </location>
</feature>
<organism evidence="4 5">
    <name type="scientific">Corallococcus praedator</name>
    <dbReference type="NCBI Taxonomy" id="2316724"/>
    <lineage>
        <taxon>Bacteria</taxon>
        <taxon>Pseudomonadati</taxon>
        <taxon>Myxococcota</taxon>
        <taxon>Myxococcia</taxon>
        <taxon>Myxococcales</taxon>
        <taxon>Cystobacterineae</taxon>
        <taxon>Myxococcaceae</taxon>
        <taxon>Corallococcus</taxon>
    </lineage>
</organism>
<keyword evidence="2" id="KW-0812">Transmembrane</keyword>
<dbReference type="PANTHER" id="PTHR19353:SF19">
    <property type="entry name" value="DELTA(5) FATTY ACID DESATURASE C-RELATED"/>
    <property type="match status" value="1"/>
</dbReference>
<name>A0ABX9Q8K4_9BACT</name>
<keyword evidence="2" id="KW-0472">Membrane</keyword>
<dbReference type="PANTHER" id="PTHR19353">
    <property type="entry name" value="FATTY ACID DESATURASE 2"/>
    <property type="match status" value="1"/>
</dbReference>
<evidence type="ECO:0000313" key="5">
    <source>
        <dbReference type="Proteomes" id="UP000278907"/>
    </source>
</evidence>
<dbReference type="InterPro" id="IPR012171">
    <property type="entry name" value="Fatty_acid_desaturase"/>
</dbReference>
<comment type="caution">
    <text evidence="4">The sequence shown here is derived from an EMBL/GenBank/DDBJ whole genome shotgun (WGS) entry which is preliminary data.</text>
</comment>
<proteinExistence type="predicted"/>
<feature type="non-terminal residue" evidence="4">
    <location>
        <position position="209"/>
    </location>
</feature>
<feature type="transmembrane region" description="Helical" evidence="2">
    <location>
        <begin position="60"/>
        <end position="85"/>
    </location>
</feature>